<dbReference type="EMBL" id="JBHSMA010000003">
    <property type="protein sequence ID" value="MFC5410180.1"/>
    <property type="molecule type" value="Genomic_DNA"/>
</dbReference>
<feature type="domain" description="pPIWI-RE three-gene island" evidence="1">
    <location>
        <begin position="28"/>
        <end position="135"/>
    </location>
</feature>
<gene>
    <name evidence="2" type="ORF">ACFPMF_12720</name>
</gene>
<dbReference type="InterPro" id="IPR055254">
    <property type="entry name" value="pPIWI_RE_Z"/>
</dbReference>
<comment type="caution">
    <text evidence="2">The sequence shown here is derived from an EMBL/GenBank/DDBJ whole genome shotgun (WGS) entry which is preliminary data.</text>
</comment>
<dbReference type="Proteomes" id="UP001596106">
    <property type="component" value="Unassembled WGS sequence"/>
</dbReference>
<organism evidence="2 3">
    <name type="scientific">Larkinella bovis</name>
    <dbReference type="NCBI Taxonomy" id="683041"/>
    <lineage>
        <taxon>Bacteria</taxon>
        <taxon>Pseudomonadati</taxon>
        <taxon>Bacteroidota</taxon>
        <taxon>Cytophagia</taxon>
        <taxon>Cytophagales</taxon>
        <taxon>Spirosomataceae</taxon>
        <taxon>Larkinella</taxon>
    </lineage>
</organism>
<accession>A0ABW0ICC0</accession>
<reference evidence="3" key="1">
    <citation type="journal article" date="2019" name="Int. J. Syst. Evol. Microbiol.">
        <title>The Global Catalogue of Microorganisms (GCM) 10K type strain sequencing project: providing services to taxonomists for standard genome sequencing and annotation.</title>
        <authorList>
            <consortium name="The Broad Institute Genomics Platform"/>
            <consortium name="The Broad Institute Genome Sequencing Center for Infectious Disease"/>
            <person name="Wu L."/>
            <person name="Ma J."/>
        </authorList>
    </citation>
    <scope>NUCLEOTIDE SEQUENCE [LARGE SCALE GENOMIC DNA]</scope>
    <source>
        <strain evidence="3">CCUG 55250</strain>
    </source>
</reference>
<proteinExistence type="predicted"/>
<name>A0ABW0ICC0_9BACT</name>
<keyword evidence="3" id="KW-1185">Reference proteome</keyword>
<evidence type="ECO:0000313" key="2">
    <source>
        <dbReference type="EMBL" id="MFC5410180.1"/>
    </source>
</evidence>
<dbReference type="RefSeq" id="WP_379845324.1">
    <property type="nucleotide sequence ID" value="NZ_JBHSMA010000003.1"/>
</dbReference>
<protein>
    <recommendedName>
        <fullName evidence="1">pPIWI-RE three-gene island domain-containing protein</fullName>
    </recommendedName>
</protein>
<dbReference type="Pfam" id="PF18155">
    <property type="entry name" value="pPIWI_RE_Z"/>
    <property type="match status" value="1"/>
</dbReference>
<evidence type="ECO:0000313" key="3">
    <source>
        <dbReference type="Proteomes" id="UP001596106"/>
    </source>
</evidence>
<sequence>MNTLFSSVPSPVKAGFTVQPPGRRATRLSARQLLEVELGLFLLSELRPGAAPDALPGLLRQSDSAWTTRQQKLRNRGLALLAHLTHNARWQELLEMYLMAPVHLQAYDIDRDRSGFRFKTVGFSRNRRTVLRKVLA</sequence>
<evidence type="ECO:0000259" key="1">
    <source>
        <dbReference type="Pfam" id="PF18155"/>
    </source>
</evidence>